<accession>A0A9X2HCC9</accession>
<dbReference type="Proteomes" id="UP001139502">
    <property type="component" value="Unassembled WGS sequence"/>
</dbReference>
<dbReference type="Gene3D" id="3.90.1140.10">
    <property type="entry name" value="Cyclic phosphodiesterase"/>
    <property type="match status" value="1"/>
</dbReference>
<dbReference type="GO" id="GO:0016874">
    <property type="term" value="F:ligase activity"/>
    <property type="evidence" value="ECO:0007669"/>
    <property type="project" value="UniProtKB-KW"/>
</dbReference>
<feature type="region of interest" description="Disordered" evidence="1">
    <location>
        <begin position="167"/>
        <end position="187"/>
    </location>
</feature>
<reference evidence="2" key="1">
    <citation type="submission" date="2022-06" db="EMBL/GenBank/DDBJ databases">
        <title>Rothia sp. isolated from sandalwood seedling.</title>
        <authorList>
            <person name="Tuikhar N."/>
            <person name="Kirdat K."/>
            <person name="Thorat V."/>
            <person name="Swetha P."/>
            <person name="Padma S."/>
            <person name="Sundararaj R."/>
            <person name="Yadav A."/>
        </authorList>
    </citation>
    <scope>NUCLEOTIDE SEQUENCE</scope>
    <source>
        <strain evidence="2">AR01</strain>
    </source>
</reference>
<dbReference type="SUPFAM" id="SSF55144">
    <property type="entry name" value="LigT-like"/>
    <property type="match status" value="1"/>
</dbReference>
<name>A0A9X2HCC9_9MICC</name>
<organism evidence="2 3">
    <name type="scientific">Rothia santali</name>
    <dbReference type="NCBI Taxonomy" id="2949643"/>
    <lineage>
        <taxon>Bacteria</taxon>
        <taxon>Bacillati</taxon>
        <taxon>Actinomycetota</taxon>
        <taxon>Actinomycetes</taxon>
        <taxon>Micrococcales</taxon>
        <taxon>Micrococcaceae</taxon>
        <taxon>Rothia</taxon>
    </lineage>
</organism>
<comment type="caution">
    <text evidence="2">The sequence shown here is derived from an EMBL/GenBank/DDBJ whole genome shotgun (WGS) entry which is preliminary data.</text>
</comment>
<dbReference type="EMBL" id="JANAFB010000036">
    <property type="protein sequence ID" value="MCP3426771.1"/>
    <property type="molecule type" value="Genomic_DNA"/>
</dbReference>
<keyword evidence="2" id="KW-0436">Ligase</keyword>
<sequence length="187" mass="19347">MPQHSLDLLLDPAADARVRERWAALDAAGLPSQARHGSPTNAPHLTVLAAPAIGAELREEARRLLADVLPAPMTVDGVVVLGRGPYVVADLVLPPPGLLDAVARLRASVPLRAASGYGTGPWLPHLTLARRVQREDLPAVFAALAEAPGLDAAAGVSVRRWDPDAGTVHPLVGEGAEGAEDAGAPPR</sequence>
<dbReference type="InterPro" id="IPR009097">
    <property type="entry name" value="Cyclic_Pdiesterase"/>
</dbReference>
<proteinExistence type="predicted"/>
<evidence type="ECO:0000256" key="1">
    <source>
        <dbReference type="SAM" id="MobiDB-lite"/>
    </source>
</evidence>
<dbReference type="RefSeq" id="WP_254167901.1">
    <property type="nucleotide sequence ID" value="NZ_JANAFB010000036.1"/>
</dbReference>
<evidence type="ECO:0000313" key="3">
    <source>
        <dbReference type="Proteomes" id="UP001139502"/>
    </source>
</evidence>
<gene>
    <name evidence="2" type="ORF">NBM05_12350</name>
</gene>
<dbReference type="AlphaFoldDB" id="A0A9X2HCC9"/>
<dbReference type="Pfam" id="PF13563">
    <property type="entry name" value="2_5_RNA_ligase2"/>
    <property type="match status" value="1"/>
</dbReference>
<evidence type="ECO:0000313" key="2">
    <source>
        <dbReference type="EMBL" id="MCP3426771.1"/>
    </source>
</evidence>
<protein>
    <submittedName>
        <fullName evidence="2">2'-5' RNA ligase family protein</fullName>
    </submittedName>
</protein>
<keyword evidence="3" id="KW-1185">Reference proteome</keyword>